<keyword evidence="3" id="KW-0175">Coiled coil</keyword>
<sequence length="906" mass="98476">TNIQSIDSLTTNIQSIDSFTINTQSIYSFTTNIQPTDSFTTNIQSIDSLTTNIQSIDSFTKNIQSIDSLTTNIHRTHSLTTNIQPTDLSTANIKIGDGLGGRHLTFTQILPTSYATFPVASGSGGQLSLSTKLTPWLSLSDDVISTTKLPTTNPQGPVHVIPLPVGSTELNDPKPHPTSQAALGQDVTPLKQFSSTEEAVTVGTYFNITESAPPSAGIESTKSSSATYNRKDLSHVTFADAQQTEHGTHTLQHASGAHPSLTNFDLGILSLSFQNLNRVTHTISTGQFSGEISSKNYWPDLSLSSVSLPNSGRHVSSVDLKDDARRLLFDDVLDSDISSSFASSPDANSSRLSKNSNPLITSVVTDRRGVACEYTSLKLEDCTRTENLPPGENIIDASKILPYTVTPTVTHIDGRPDSGSETLQTSFRPASVTPIYSSPRRPQTKPAAAPMAEPLGNTTEMSTQPGPSSHQPATDVATTNTTQTALGWTTGHVGQSSAGTSSLSLTAMVTTSPLSTTAVTVTTSASTETTVIIVAACAVFALLLIVLVAIACVRKSKKAKTKVQHEGDELWVDMNHIHAMPLPSLTSTNELTLNLKSGTDTYTASRAFTALDGGQITLSEGDILQIDERQDEWWKGLNLNTGQIGWFPCDFVRPLGGSTENTLWDNKLKSPVEKSATSVHPLRAQRQVSSFQIKKNIAAEVSRNHEMTFPELEDNQEVQYVESWVKMAASVSMSSLPTTERSYTNTSDYNAAVKADGKTYRAVYAYKPVFKGELALKEGEIVVCKERDRNGWMFGTKPRSKDEGWFPAVYVDEISTDSESCNSDIPETYEILDSNKLHKADRSWIGIEHKVLYDYASCIPGDLSLEENDIITVLQTLANGWWFGFKGDNYGWFPGSYVEVNIVTFW</sequence>
<dbReference type="PANTHER" id="PTHR14167">
    <property type="entry name" value="SH3 DOMAIN-CONTAINING"/>
    <property type="match status" value="1"/>
</dbReference>
<feature type="non-terminal residue" evidence="9">
    <location>
        <position position="1"/>
    </location>
</feature>
<protein>
    <recommendedName>
        <fullName evidence="8">SH3 domain-containing protein</fullName>
    </recommendedName>
</protein>
<organism evidence="9 10">
    <name type="scientific">Lymnaea stagnalis</name>
    <name type="common">Great pond snail</name>
    <name type="synonym">Helix stagnalis</name>
    <dbReference type="NCBI Taxonomy" id="6523"/>
    <lineage>
        <taxon>Eukaryota</taxon>
        <taxon>Metazoa</taxon>
        <taxon>Spiralia</taxon>
        <taxon>Lophotrochozoa</taxon>
        <taxon>Mollusca</taxon>
        <taxon>Gastropoda</taxon>
        <taxon>Heterobranchia</taxon>
        <taxon>Euthyneura</taxon>
        <taxon>Panpulmonata</taxon>
        <taxon>Hygrophila</taxon>
        <taxon>Lymnaeoidea</taxon>
        <taxon>Lymnaeidae</taxon>
        <taxon>Lymnaea</taxon>
    </lineage>
</organism>
<dbReference type="Pfam" id="PF14604">
    <property type="entry name" value="SH3_9"/>
    <property type="match status" value="1"/>
</dbReference>
<evidence type="ECO:0000256" key="5">
    <source>
        <dbReference type="PROSITE-ProRule" id="PRU00192"/>
    </source>
</evidence>
<accession>A0AAV2HXH1</accession>
<dbReference type="AlphaFoldDB" id="A0AAV2HXH1"/>
<dbReference type="InterPro" id="IPR036028">
    <property type="entry name" value="SH3-like_dom_sf"/>
</dbReference>
<gene>
    <name evidence="9" type="ORF">GSLYS_00012033001</name>
</gene>
<feature type="domain" description="SH3" evidence="8">
    <location>
        <begin position="755"/>
        <end position="816"/>
    </location>
</feature>
<keyword evidence="10" id="KW-1185">Reference proteome</keyword>
<evidence type="ECO:0000256" key="2">
    <source>
        <dbReference type="ARBA" id="ARBA00022443"/>
    </source>
</evidence>
<name>A0AAV2HXH1_LYMST</name>
<dbReference type="InterPro" id="IPR050384">
    <property type="entry name" value="Endophilin_SH3RF"/>
</dbReference>
<feature type="region of interest" description="Disordered" evidence="6">
    <location>
        <begin position="432"/>
        <end position="478"/>
    </location>
</feature>
<dbReference type="InterPro" id="IPR001452">
    <property type="entry name" value="SH3_domain"/>
</dbReference>
<dbReference type="SUPFAM" id="SSF50044">
    <property type="entry name" value="SH3-domain"/>
    <property type="match status" value="3"/>
</dbReference>
<comment type="caution">
    <text evidence="9">The sequence shown here is derived from an EMBL/GenBank/DDBJ whole genome shotgun (WGS) entry which is preliminary data.</text>
</comment>
<keyword evidence="7" id="KW-0812">Transmembrane</keyword>
<dbReference type="PROSITE" id="PS50002">
    <property type="entry name" value="SH3"/>
    <property type="match status" value="3"/>
</dbReference>
<evidence type="ECO:0000256" key="1">
    <source>
        <dbReference type="ARBA" id="ARBA00004170"/>
    </source>
</evidence>
<feature type="transmembrane region" description="Helical" evidence="7">
    <location>
        <begin position="531"/>
        <end position="553"/>
    </location>
</feature>
<feature type="domain" description="SH3" evidence="8">
    <location>
        <begin position="844"/>
        <end position="903"/>
    </location>
</feature>
<dbReference type="Proteomes" id="UP001497497">
    <property type="component" value="Unassembled WGS sequence"/>
</dbReference>
<keyword evidence="2 5" id="KW-0728">SH3 domain</keyword>
<reference evidence="9 10" key="1">
    <citation type="submission" date="2024-04" db="EMBL/GenBank/DDBJ databases">
        <authorList>
            <consortium name="Genoscope - CEA"/>
            <person name="William W."/>
        </authorList>
    </citation>
    <scope>NUCLEOTIDE SEQUENCE [LARGE SCALE GENOMIC DNA]</scope>
</reference>
<evidence type="ECO:0000256" key="3">
    <source>
        <dbReference type="ARBA" id="ARBA00023054"/>
    </source>
</evidence>
<dbReference type="CDD" id="cd00174">
    <property type="entry name" value="SH3"/>
    <property type="match status" value="1"/>
</dbReference>
<dbReference type="Gene3D" id="2.30.30.40">
    <property type="entry name" value="SH3 Domains"/>
    <property type="match status" value="3"/>
</dbReference>
<proteinExistence type="predicted"/>
<comment type="subcellular location">
    <subcellularLocation>
        <location evidence="1">Membrane</location>
        <topology evidence="1">Peripheral membrane protein</topology>
    </subcellularLocation>
</comment>
<dbReference type="SMART" id="SM00326">
    <property type="entry name" value="SH3"/>
    <property type="match status" value="3"/>
</dbReference>
<dbReference type="EMBL" id="CAXITT010000290">
    <property type="protein sequence ID" value="CAL1538212.1"/>
    <property type="molecule type" value="Genomic_DNA"/>
</dbReference>
<dbReference type="Pfam" id="PF07653">
    <property type="entry name" value="SH3_2"/>
    <property type="match status" value="1"/>
</dbReference>
<keyword evidence="4 7" id="KW-0472">Membrane</keyword>
<evidence type="ECO:0000256" key="4">
    <source>
        <dbReference type="ARBA" id="ARBA00023136"/>
    </source>
</evidence>
<evidence type="ECO:0000313" key="10">
    <source>
        <dbReference type="Proteomes" id="UP001497497"/>
    </source>
</evidence>
<evidence type="ECO:0000259" key="8">
    <source>
        <dbReference type="PROSITE" id="PS50002"/>
    </source>
</evidence>
<feature type="domain" description="SH3" evidence="8">
    <location>
        <begin position="597"/>
        <end position="657"/>
    </location>
</feature>
<dbReference type="Pfam" id="PF00018">
    <property type="entry name" value="SH3_1"/>
    <property type="match status" value="1"/>
</dbReference>
<evidence type="ECO:0000256" key="6">
    <source>
        <dbReference type="SAM" id="MobiDB-lite"/>
    </source>
</evidence>
<evidence type="ECO:0000313" key="9">
    <source>
        <dbReference type="EMBL" id="CAL1538212.1"/>
    </source>
</evidence>
<keyword evidence="7" id="KW-1133">Transmembrane helix</keyword>
<dbReference type="PANTHER" id="PTHR14167:SF81">
    <property type="entry name" value="ENDOPHILIN-A"/>
    <property type="match status" value="1"/>
</dbReference>
<feature type="compositionally biased region" description="Polar residues" evidence="6">
    <location>
        <begin position="456"/>
        <end position="472"/>
    </location>
</feature>
<evidence type="ECO:0000256" key="7">
    <source>
        <dbReference type="SAM" id="Phobius"/>
    </source>
</evidence>